<dbReference type="AlphaFoldDB" id="A0AAE3HJL9"/>
<evidence type="ECO:0000313" key="3">
    <source>
        <dbReference type="Proteomes" id="UP001204445"/>
    </source>
</evidence>
<organism evidence="2 3">
    <name type="scientific">Methylohalomonas lacus</name>
    <dbReference type="NCBI Taxonomy" id="398773"/>
    <lineage>
        <taxon>Bacteria</taxon>
        <taxon>Pseudomonadati</taxon>
        <taxon>Pseudomonadota</taxon>
        <taxon>Gammaproteobacteria</taxon>
        <taxon>Methylohalomonadales</taxon>
        <taxon>Methylohalomonadaceae</taxon>
        <taxon>Methylohalomonas</taxon>
    </lineage>
</organism>
<evidence type="ECO:0000256" key="1">
    <source>
        <dbReference type="SAM" id="MobiDB-lite"/>
    </source>
</evidence>
<dbReference type="EMBL" id="JANUCT010000009">
    <property type="protein sequence ID" value="MCS3903495.1"/>
    <property type="molecule type" value="Genomic_DNA"/>
</dbReference>
<feature type="compositionally biased region" description="Polar residues" evidence="1">
    <location>
        <begin position="34"/>
        <end position="46"/>
    </location>
</feature>
<gene>
    <name evidence="2" type="ORF">J2T55_001521</name>
</gene>
<sequence length="46" mass="5533">MLVEPDMTQRQLFENYGKITKFDKRGRDSANLPRHNQSNLNNYRVH</sequence>
<protein>
    <submittedName>
        <fullName evidence="2">Uncharacterized protein</fullName>
    </submittedName>
</protein>
<evidence type="ECO:0000313" key="2">
    <source>
        <dbReference type="EMBL" id="MCS3903495.1"/>
    </source>
</evidence>
<reference evidence="2" key="1">
    <citation type="submission" date="2022-08" db="EMBL/GenBank/DDBJ databases">
        <title>Genomic Encyclopedia of Type Strains, Phase III (KMG-III): the genomes of soil and plant-associated and newly described type strains.</title>
        <authorList>
            <person name="Whitman W."/>
        </authorList>
    </citation>
    <scope>NUCLEOTIDE SEQUENCE</scope>
    <source>
        <strain evidence="2">HMT 1</strain>
    </source>
</reference>
<name>A0AAE3HJL9_9GAMM</name>
<keyword evidence="3" id="KW-1185">Reference proteome</keyword>
<dbReference type="Proteomes" id="UP001204445">
    <property type="component" value="Unassembled WGS sequence"/>
</dbReference>
<feature type="region of interest" description="Disordered" evidence="1">
    <location>
        <begin position="24"/>
        <end position="46"/>
    </location>
</feature>
<accession>A0AAE3HJL9</accession>
<proteinExistence type="predicted"/>
<comment type="caution">
    <text evidence="2">The sequence shown here is derived from an EMBL/GenBank/DDBJ whole genome shotgun (WGS) entry which is preliminary data.</text>
</comment>